<dbReference type="HOGENOM" id="CLU_686329_0_0_3"/>
<dbReference type="SUPFAM" id="SSF48371">
    <property type="entry name" value="ARM repeat"/>
    <property type="match status" value="1"/>
</dbReference>
<proteinExistence type="inferred from homology"/>
<dbReference type="InterPro" id="IPR016024">
    <property type="entry name" value="ARM-type_fold"/>
</dbReference>
<gene>
    <name evidence="2" type="ORF">Cylst_6688</name>
</gene>
<evidence type="ECO:0000256" key="1">
    <source>
        <dbReference type="ARBA" id="ARBA00009299"/>
    </source>
</evidence>
<accession>K9X7G5</accession>
<keyword evidence="3" id="KW-1185">Reference proteome</keyword>
<reference evidence="2 3" key="1">
    <citation type="submission" date="2012-06" db="EMBL/GenBank/DDBJ databases">
        <title>Noncontiguous Finished plasmid 1 of genome of Cylindrospermum stagnale PCC 7417.</title>
        <authorList>
            <consortium name="US DOE Joint Genome Institute"/>
            <person name="Gugger M."/>
            <person name="Coursin T."/>
            <person name="Rippka R."/>
            <person name="Tandeau De Marsac N."/>
            <person name="Huntemann M."/>
            <person name="Wei C.-L."/>
            <person name="Han J."/>
            <person name="Detter J.C."/>
            <person name="Han C."/>
            <person name="Tapia R."/>
            <person name="Davenport K."/>
            <person name="Daligault H."/>
            <person name="Erkkila T."/>
            <person name="Gu W."/>
            <person name="Munk A.C.C."/>
            <person name="Teshima H."/>
            <person name="Xu Y."/>
            <person name="Chain P."/>
            <person name="Chen A."/>
            <person name="Krypides N."/>
            <person name="Mavromatis K."/>
            <person name="Markowitz V."/>
            <person name="Szeto E."/>
            <person name="Ivanova N."/>
            <person name="Mikhailova N."/>
            <person name="Ovchinnikova G."/>
            <person name="Pagani I."/>
            <person name="Pati A."/>
            <person name="Goodwin L."/>
            <person name="Peters L."/>
            <person name="Pitluck S."/>
            <person name="Woyke T."/>
            <person name="Kerfeld C."/>
        </authorList>
    </citation>
    <scope>NUCLEOTIDE SEQUENCE [LARGE SCALE GENOMIC DNA]</scope>
    <source>
        <strain evidence="2 3">PCC 7417</strain>
        <plasmid evidence="3">Plasmid pCYLST.01</plasmid>
    </source>
</reference>
<organism evidence="2 3">
    <name type="scientific">Cylindrospermum stagnale PCC 7417</name>
    <dbReference type="NCBI Taxonomy" id="56107"/>
    <lineage>
        <taxon>Bacteria</taxon>
        <taxon>Bacillati</taxon>
        <taxon>Cyanobacteriota</taxon>
        <taxon>Cyanophyceae</taxon>
        <taxon>Nostocales</taxon>
        <taxon>Nostocaceae</taxon>
        <taxon>Cylindrospermum</taxon>
    </lineage>
</organism>
<comment type="similarity">
    <text evidence="1">Belongs to the CpcE/RpcE/PecE family.</text>
</comment>
<geneLocation type="plasmid" evidence="2 3">
    <name>pCYLST.01</name>
</geneLocation>
<keyword evidence="2" id="KW-0614">Plasmid</keyword>
<evidence type="ECO:0008006" key="4">
    <source>
        <dbReference type="Google" id="ProtNLM"/>
    </source>
</evidence>
<evidence type="ECO:0000313" key="2">
    <source>
        <dbReference type="EMBL" id="AFZ28443.1"/>
    </source>
</evidence>
<dbReference type="KEGG" id="csg:Cylst_6688"/>
<name>K9X7G5_9NOST</name>
<sequence>MLCQAWYFKPGNLPETKAALYQQFVENFYQWKPEIQPSWEERQELEIKLGKLALKALKREKSRFGIEKSFACEIMGEPLFRLAEKLHWLIFVHRTVETNEEIYVFFHPTFQEYFSAYAISRWEFFLNHNNQEPNPFKENHGKDCVYRIFDPHWKEVILLWLGLPESKVSRSQKEEFICALVTFNDGCRNFYWYRSLFLAALGLAEFSGFSATYAVIALLISECCVEHISLVEEEAREILLATDHNAAIFSLTILCVLGSSTYVKYKAAYLLGQIDSGNKIAISTLTELIHDTEHESLKLTLAKKLSEISSDNLVSLNTLLDLSQTAQDNLTRRVSTYCLEKCTQHRQDIISHFIRMIKTLDDKASLLQAVHLLGAQVLA</sequence>
<dbReference type="AlphaFoldDB" id="K9X7G5"/>
<evidence type="ECO:0000313" key="3">
    <source>
        <dbReference type="Proteomes" id="UP000010475"/>
    </source>
</evidence>
<dbReference type="Proteomes" id="UP000010475">
    <property type="component" value="Plasmid pCYLST.01"/>
</dbReference>
<protein>
    <recommendedName>
        <fullName evidence="4">HEAT repeat domain-containing protein</fullName>
    </recommendedName>
</protein>
<dbReference type="EMBL" id="CP003643">
    <property type="protein sequence ID" value="AFZ28443.1"/>
    <property type="molecule type" value="Genomic_DNA"/>
</dbReference>